<dbReference type="Pfam" id="PF25944">
    <property type="entry name" value="Beta-barrel_RND"/>
    <property type="match status" value="1"/>
</dbReference>
<dbReference type="InterPro" id="IPR058626">
    <property type="entry name" value="MdtA-like_b-barrel"/>
</dbReference>
<evidence type="ECO:0000259" key="4">
    <source>
        <dbReference type="Pfam" id="PF25917"/>
    </source>
</evidence>
<sequence length="376" mass="40676">MKNIFLSVLILYTLSACSEKKPIAQTVTAPSLPVININSTSALTSSEYPASIQGAVNVEIRPQISGNLEKVFVDEGVYVSKGQSLFKINDLPFRAQLNSAIASLHAAESAANNAQLEVDKLTPLVQNKVVSEYQLKTAQANYKTALANIAQAKAMVNTAEINLGYTLIKAPVSGFIGRLPKKQGSLVSSADIEALTQLSDVHEVHVYFSLGESDFIAFKSQYEGFSISDKIKNLPPVSLILPDNSLYSEKGKIDMVDGQFDKNTGAITLRATFPNAKGLLRSGNTGKVNLSVQHENALLIPQEATIEIQDKIFVFTVDKSNKVTKQPITIAGKSGTNYLVKDGIKDGNRIVFKGFENLQEGTIIAPENTDKEVAKN</sequence>
<dbReference type="Pfam" id="PF25876">
    <property type="entry name" value="HH_MFP_RND"/>
    <property type="match status" value="1"/>
</dbReference>
<feature type="domain" description="Multidrug resistance protein MdtA-like C-terminal permuted SH3" evidence="6">
    <location>
        <begin position="296"/>
        <end position="355"/>
    </location>
</feature>
<evidence type="ECO:0000256" key="1">
    <source>
        <dbReference type="ARBA" id="ARBA00004196"/>
    </source>
</evidence>
<name>A0ABU5QLB4_9BACT</name>
<comment type="subcellular location">
    <subcellularLocation>
        <location evidence="1">Cell envelope</location>
    </subcellularLocation>
</comment>
<accession>A0ABU5QLB4</accession>
<dbReference type="Gene3D" id="2.40.30.170">
    <property type="match status" value="1"/>
</dbReference>
<feature type="domain" description="Multidrug resistance protein MdtA-like alpha-helical hairpin" evidence="3">
    <location>
        <begin position="96"/>
        <end position="166"/>
    </location>
</feature>
<dbReference type="Gene3D" id="2.40.420.20">
    <property type="match status" value="1"/>
</dbReference>
<feature type="domain" description="Multidrug resistance protein MdtA-like beta-barrel" evidence="5">
    <location>
        <begin position="204"/>
        <end position="292"/>
    </location>
</feature>
<dbReference type="PANTHER" id="PTHR30158:SF23">
    <property type="entry name" value="MULTIDRUG RESISTANCE PROTEIN MEXA"/>
    <property type="match status" value="1"/>
</dbReference>
<dbReference type="SUPFAM" id="SSF111369">
    <property type="entry name" value="HlyD-like secretion proteins"/>
    <property type="match status" value="1"/>
</dbReference>
<organism evidence="7 8">
    <name type="scientific">Arcicella aquatica</name>
    <dbReference type="NCBI Taxonomy" id="217141"/>
    <lineage>
        <taxon>Bacteria</taxon>
        <taxon>Pseudomonadati</taxon>
        <taxon>Bacteroidota</taxon>
        <taxon>Cytophagia</taxon>
        <taxon>Cytophagales</taxon>
        <taxon>Flectobacillaceae</taxon>
        <taxon>Arcicella</taxon>
    </lineage>
</organism>
<evidence type="ECO:0000259" key="6">
    <source>
        <dbReference type="Pfam" id="PF25967"/>
    </source>
</evidence>
<proteinExistence type="inferred from homology"/>
<protein>
    <submittedName>
        <fullName evidence="7">Efflux RND transporter periplasmic adaptor subunit</fullName>
    </submittedName>
</protein>
<dbReference type="Proteomes" id="UP001304671">
    <property type="component" value="Unassembled WGS sequence"/>
</dbReference>
<evidence type="ECO:0000256" key="2">
    <source>
        <dbReference type="ARBA" id="ARBA00009477"/>
    </source>
</evidence>
<dbReference type="PANTHER" id="PTHR30158">
    <property type="entry name" value="ACRA/E-RELATED COMPONENT OF DRUG EFFLUX TRANSPORTER"/>
    <property type="match status" value="1"/>
</dbReference>
<evidence type="ECO:0000259" key="3">
    <source>
        <dbReference type="Pfam" id="PF25876"/>
    </source>
</evidence>
<dbReference type="InterPro" id="IPR006143">
    <property type="entry name" value="RND_pump_MFP"/>
</dbReference>
<comment type="similarity">
    <text evidence="2">Belongs to the membrane fusion protein (MFP) (TC 8.A.1) family.</text>
</comment>
<dbReference type="Gene3D" id="1.10.287.470">
    <property type="entry name" value="Helix hairpin bin"/>
    <property type="match status" value="1"/>
</dbReference>
<evidence type="ECO:0000313" key="8">
    <source>
        <dbReference type="Proteomes" id="UP001304671"/>
    </source>
</evidence>
<dbReference type="InterPro" id="IPR058624">
    <property type="entry name" value="MdtA-like_HH"/>
</dbReference>
<dbReference type="Pfam" id="PF25917">
    <property type="entry name" value="BSH_RND"/>
    <property type="match status" value="1"/>
</dbReference>
<comment type="caution">
    <text evidence="7">The sequence shown here is derived from an EMBL/GenBank/DDBJ whole genome shotgun (WGS) entry which is preliminary data.</text>
</comment>
<evidence type="ECO:0000313" key="7">
    <source>
        <dbReference type="EMBL" id="MEA5257848.1"/>
    </source>
</evidence>
<dbReference type="InterPro" id="IPR058627">
    <property type="entry name" value="MdtA-like_C"/>
</dbReference>
<reference evidence="7 8" key="1">
    <citation type="submission" date="2023-12" db="EMBL/GenBank/DDBJ databases">
        <title>Novel species of the genus Arcicella isolated from rivers.</title>
        <authorList>
            <person name="Lu H."/>
        </authorList>
    </citation>
    <scope>NUCLEOTIDE SEQUENCE [LARGE SCALE GENOMIC DNA]</scope>
    <source>
        <strain evidence="7 8">LMG 21963</strain>
    </source>
</reference>
<evidence type="ECO:0000259" key="5">
    <source>
        <dbReference type="Pfam" id="PF25944"/>
    </source>
</evidence>
<dbReference type="EMBL" id="JAYFUL010000010">
    <property type="protein sequence ID" value="MEA5257848.1"/>
    <property type="molecule type" value="Genomic_DNA"/>
</dbReference>
<feature type="domain" description="Multidrug resistance protein MdtA-like barrel-sandwich hybrid" evidence="4">
    <location>
        <begin position="58"/>
        <end position="193"/>
    </location>
</feature>
<dbReference type="InterPro" id="IPR058625">
    <property type="entry name" value="MdtA-like_BSH"/>
</dbReference>
<dbReference type="Pfam" id="PF25967">
    <property type="entry name" value="RND-MFP_C"/>
    <property type="match status" value="1"/>
</dbReference>
<dbReference type="Gene3D" id="2.40.50.100">
    <property type="match status" value="1"/>
</dbReference>
<dbReference type="RefSeq" id="WP_323248513.1">
    <property type="nucleotide sequence ID" value="NZ_JAYFUL010000010.1"/>
</dbReference>
<gene>
    <name evidence="7" type="ORF">VB264_08625</name>
</gene>
<dbReference type="PROSITE" id="PS51257">
    <property type="entry name" value="PROKAR_LIPOPROTEIN"/>
    <property type="match status" value="1"/>
</dbReference>
<keyword evidence="8" id="KW-1185">Reference proteome</keyword>
<dbReference type="NCBIfam" id="TIGR01730">
    <property type="entry name" value="RND_mfp"/>
    <property type="match status" value="1"/>
</dbReference>